<dbReference type="InterPro" id="IPR011206">
    <property type="entry name" value="Citrate_lyase_beta/mcl1/mcl2"/>
</dbReference>
<comment type="cofactor">
    <cofactor evidence="1">
        <name>Mg(2+)</name>
        <dbReference type="ChEBI" id="CHEBI:18420"/>
    </cofactor>
</comment>
<sequence length="303" mass="32214">MFPYRSLLFVPGHKESWVDKGVASGAHALILDLEDAVPEGDKALAREVTAASVDRLGKESNVGVVVRVNALDTPHFGADLEAVVRPGLTAVLVPKVYDVKDLVAFDALVRHFEIAAGMPVGTVGLVPSFETAKALQNVEQIAAGPRVVSLMAAAAKDADISREVGFTWTPGGEETLYLRSRVVLAARAAGLRHVVLGLWQDLHNLDGLREFAEANHRLGFGGQVIIHPSHAPVVNEAYSLSDAVLSRYAAMVKAYEDGAAAGHGAVMFDGEHIDLAHAENARQILQFHTNQSDLSGTTGKGAH</sequence>
<evidence type="ECO:0000313" key="6">
    <source>
        <dbReference type="Proteomes" id="UP000662818"/>
    </source>
</evidence>
<evidence type="ECO:0000259" key="4">
    <source>
        <dbReference type="Pfam" id="PF03328"/>
    </source>
</evidence>
<dbReference type="Proteomes" id="UP000662818">
    <property type="component" value="Chromosome"/>
</dbReference>
<keyword evidence="3" id="KW-0460">Magnesium</keyword>
<protein>
    <submittedName>
        <fullName evidence="5">CoA ester lyase</fullName>
    </submittedName>
</protein>
<dbReference type="InterPro" id="IPR040442">
    <property type="entry name" value="Pyrv_kinase-like_dom_sf"/>
</dbReference>
<name>A0ABX7PSP2_9ACTN</name>
<dbReference type="InterPro" id="IPR005000">
    <property type="entry name" value="Aldolase/citrate-lyase_domain"/>
</dbReference>
<dbReference type="GO" id="GO:0016829">
    <property type="term" value="F:lyase activity"/>
    <property type="evidence" value="ECO:0007669"/>
    <property type="project" value="UniProtKB-KW"/>
</dbReference>
<evidence type="ECO:0000256" key="2">
    <source>
        <dbReference type="ARBA" id="ARBA00022723"/>
    </source>
</evidence>
<dbReference type="EMBL" id="CP022295">
    <property type="protein sequence ID" value="QSR28798.1"/>
    <property type="molecule type" value="Genomic_DNA"/>
</dbReference>
<evidence type="ECO:0000313" key="5">
    <source>
        <dbReference type="EMBL" id="QSR28798.1"/>
    </source>
</evidence>
<dbReference type="Pfam" id="PF03328">
    <property type="entry name" value="HpcH_HpaI"/>
    <property type="match status" value="1"/>
</dbReference>
<dbReference type="SUPFAM" id="SSF51621">
    <property type="entry name" value="Phosphoenolpyruvate/pyruvate domain"/>
    <property type="match status" value="1"/>
</dbReference>
<keyword evidence="6" id="KW-1185">Reference proteome</keyword>
<dbReference type="Gene3D" id="3.20.20.60">
    <property type="entry name" value="Phosphoenolpyruvate-binding domains"/>
    <property type="match status" value="1"/>
</dbReference>
<dbReference type="PANTHER" id="PTHR32308:SF0">
    <property type="entry name" value="HPCH_HPAI ALDOLASE_CITRATE LYASE DOMAIN-CONTAINING PROTEIN"/>
    <property type="match status" value="1"/>
</dbReference>
<dbReference type="PIRSF" id="PIRSF015582">
    <property type="entry name" value="Cit_lyase_B"/>
    <property type="match status" value="1"/>
</dbReference>
<dbReference type="PANTHER" id="PTHR32308">
    <property type="entry name" value="LYASE BETA SUBUNIT, PUTATIVE (AFU_ORTHOLOGUE AFUA_4G13030)-RELATED"/>
    <property type="match status" value="1"/>
</dbReference>
<dbReference type="RefSeq" id="WP_207007687.1">
    <property type="nucleotide sequence ID" value="NZ_CP022295.1"/>
</dbReference>
<evidence type="ECO:0000256" key="3">
    <source>
        <dbReference type="ARBA" id="ARBA00022842"/>
    </source>
</evidence>
<reference evidence="5 6" key="1">
    <citation type="submission" date="2017-06" db="EMBL/GenBank/DDBJ databases">
        <title>Complete Genome Sequence of the Soil Carbazole-Degrading Bacterium Nocardioides aromaticivorans IC177.</title>
        <authorList>
            <person name="Vejarano F."/>
            <person name="Suzuki-Minakuchi C."/>
            <person name="Ohtsubo Y."/>
            <person name="Tsuda M."/>
            <person name="Okada K."/>
            <person name="Nojiri H."/>
        </authorList>
    </citation>
    <scope>NUCLEOTIDE SEQUENCE [LARGE SCALE GENOMIC DNA]</scope>
    <source>
        <strain evidence="5 6">IC177</strain>
    </source>
</reference>
<proteinExistence type="predicted"/>
<gene>
    <name evidence="5" type="ORF">CFH99_24555</name>
</gene>
<feature type="domain" description="HpcH/HpaI aldolase/citrate lyase" evidence="4">
    <location>
        <begin position="5"/>
        <end position="228"/>
    </location>
</feature>
<keyword evidence="5" id="KW-0456">Lyase</keyword>
<accession>A0ABX7PSP2</accession>
<keyword evidence="2" id="KW-0479">Metal-binding</keyword>
<evidence type="ECO:0000256" key="1">
    <source>
        <dbReference type="ARBA" id="ARBA00001946"/>
    </source>
</evidence>
<organism evidence="5 6">
    <name type="scientific">Nocardioides aromaticivorans</name>
    <dbReference type="NCBI Taxonomy" id="200618"/>
    <lineage>
        <taxon>Bacteria</taxon>
        <taxon>Bacillati</taxon>
        <taxon>Actinomycetota</taxon>
        <taxon>Actinomycetes</taxon>
        <taxon>Propionibacteriales</taxon>
        <taxon>Nocardioidaceae</taxon>
        <taxon>Nocardioides</taxon>
    </lineage>
</organism>
<dbReference type="InterPro" id="IPR015813">
    <property type="entry name" value="Pyrv/PenolPyrv_kinase-like_dom"/>
</dbReference>